<proteinExistence type="predicted"/>
<protein>
    <submittedName>
        <fullName evidence="3">Acetyltransferase</fullName>
    </submittedName>
</protein>
<evidence type="ECO:0000313" key="4">
    <source>
        <dbReference type="Proteomes" id="UP001145094"/>
    </source>
</evidence>
<dbReference type="InterPro" id="IPR000182">
    <property type="entry name" value="GNAT_dom"/>
</dbReference>
<evidence type="ECO:0000313" key="3">
    <source>
        <dbReference type="EMBL" id="GLG89339.1"/>
    </source>
</evidence>
<dbReference type="Gene3D" id="3.40.630.30">
    <property type="match status" value="1"/>
</dbReference>
<organism evidence="3 4">
    <name type="scientific">Sellimonas catena</name>
    <dbReference type="NCBI Taxonomy" id="2994035"/>
    <lineage>
        <taxon>Bacteria</taxon>
        <taxon>Bacillati</taxon>
        <taxon>Bacillota</taxon>
        <taxon>Clostridia</taxon>
        <taxon>Lachnospirales</taxon>
        <taxon>Lachnospiraceae</taxon>
        <taxon>Sellimonas</taxon>
    </lineage>
</organism>
<dbReference type="InterPro" id="IPR016181">
    <property type="entry name" value="Acyl_CoA_acyltransferase"/>
</dbReference>
<dbReference type="RefSeq" id="WP_281844529.1">
    <property type="nucleotide sequence ID" value="NZ_BSBO01000028.1"/>
</dbReference>
<evidence type="ECO:0000313" key="2">
    <source>
        <dbReference type="EMBL" id="GLG05419.1"/>
    </source>
</evidence>
<feature type="domain" description="N-acetyltransferase" evidence="1">
    <location>
        <begin position="1"/>
        <end position="157"/>
    </location>
</feature>
<dbReference type="Pfam" id="PF00583">
    <property type="entry name" value="Acetyltransf_1"/>
    <property type="match status" value="1"/>
</dbReference>
<name>A0A9W6CDF9_9FIRM</name>
<reference evidence="2" key="1">
    <citation type="submission" date="2022-11" db="EMBL/GenBank/DDBJ databases">
        <title>Draft genome sequence of Sellimonas catena strain 12EGH17.</title>
        <authorList>
            <person name="Atsushi H."/>
            <person name="Moriya O."/>
            <person name="Mitsuo S."/>
        </authorList>
    </citation>
    <scope>NUCLEOTIDE SEQUENCE</scope>
    <source>
        <strain evidence="2">12EGH17</strain>
    </source>
</reference>
<dbReference type="Proteomes" id="UP001145145">
    <property type="component" value="Unassembled WGS sequence"/>
</dbReference>
<evidence type="ECO:0000259" key="1">
    <source>
        <dbReference type="PROSITE" id="PS51186"/>
    </source>
</evidence>
<dbReference type="AlphaFoldDB" id="A0A9W6CDF9"/>
<evidence type="ECO:0000313" key="5">
    <source>
        <dbReference type="Proteomes" id="UP001145145"/>
    </source>
</evidence>
<keyword evidence="5" id="KW-1185">Reference proteome</keyword>
<dbReference type="PROSITE" id="PS51186">
    <property type="entry name" value="GNAT"/>
    <property type="match status" value="1"/>
</dbReference>
<dbReference type="SUPFAM" id="SSF55729">
    <property type="entry name" value="Acyl-CoA N-acyltransferases (Nat)"/>
    <property type="match status" value="1"/>
</dbReference>
<gene>
    <name evidence="2" type="ORF">Selli1_25930</name>
    <name evidence="3" type="ORF">Selli2_07660</name>
</gene>
<dbReference type="CDD" id="cd04301">
    <property type="entry name" value="NAT_SF"/>
    <property type="match status" value="1"/>
</dbReference>
<comment type="caution">
    <text evidence="3">The sequence shown here is derived from an EMBL/GenBank/DDBJ whole genome shotgun (WGS) entry which is preliminary data.</text>
</comment>
<dbReference type="GO" id="GO:0016747">
    <property type="term" value="F:acyltransferase activity, transferring groups other than amino-acyl groups"/>
    <property type="evidence" value="ECO:0007669"/>
    <property type="project" value="InterPro"/>
</dbReference>
<dbReference type="EMBL" id="BSCH01000004">
    <property type="protein sequence ID" value="GLG89339.1"/>
    <property type="molecule type" value="Genomic_DNA"/>
</dbReference>
<reference evidence="3" key="3">
    <citation type="submission" date="2022-11" db="EMBL/GenBank/DDBJ databases">
        <title>Draft genome sequence of Sellimonas catena strain 18CBH55.</title>
        <authorList>
            <person name="Hisatomi A."/>
            <person name="Ohkuma M."/>
            <person name="Sakamoto M."/>
        </authorList>
    </citation>
    <scope>NUCLEOTIDE SEQUENCE</scope>
    <source>
        <strain evidence="3">18CBH55</strain>
    </source>
</reference>
<reference evidence="3" key="4">
    <citation type="submission" date="2022-11" db="EMBL/GenBank/DDBJ databases">
        <title>Draft genome sequence of Sellimonas catena strain 18CBH55.</title>
        <authorList>
            <person name="Atsushi H."/>
            <person name="Moriya O."/>
            <person name="Mitsuo S."/>
        </authorList>
    </citation>
    <scope>NUCLEOTIDE SEQUENCE</scope>
    <source>
        <strain evidence="3">18CBH55</strain>
    </source>
</reference>
<sequence>MIRRGVTEDLAAVVGIHVDAWKQVYREIMPEEVLEKRNYDEQRQEWERKLEKGEEDLYVYEISGNIAGFASCRVIDEEYAEIDTLYFDEKYRGKGYGTQMLEYVFQILGPKRKLSLWCVKENPNRKFYEAKGGTPGREKEVLIGGKRVAGIQYTFER</sequence>
<dbReference type="EMBL" id="BSBO01000028">
    <property type="protein sequence ID" value="GLG05419.1"/>
    <property type="molecule type" value="Genomic_DNA"/>
</dbReference>
<reference evidence="2" key="2">
    <citation type="submission" date="2022-11" db="EMBL/GenBank/DDBJ databases">
        <title>Draft genome sequence of Sellimonas catena strain 12EGH17.</title>
        <authorList>
            <person name="Hisatomi A."/>
            <person name="Ohkuma M."/>
            <person name="Sakamoto M."/>
        </authorList>
    </citation>
    <scope>NUCLEOTIDE SEQUENCE</scope>
    <source>
        <strain evidence="2">12EGH17</strain>
    </source>
</reference>
<dbReference type="Proteomes" id="UP001145094">
    <property type="component" value="Unassembled WGS sequence"/>
</dbReference>
<accession>A0A9W6CDF9</accession>
<reference evidence="3 5" key="5">
    <citation type="journal article" date="2023" name="Int. J. Syst. Evol. Microbiol.">
        <title>Sellimonas catena sp. nov., isolated from human faeces.</title>
        <authorList>
            <person name="Hisatomi A."/>
            <person name="Ohkuma M."/>
            <person name="Sakamoto M."/>
        </authorList>
    </citation>
    <scope>NUCLEOTIDE SEQUENCE</scope>
    <source>
        <strain evidence="2 5">12EGH17</strain>
        <strain evidence="3">18CBH55</strain>
    </source>
</reference>